<evidence type="ECO:0000313" key="11">
    <source>
        <dbReference type="Proteomes" id="UP000717624"/>
    </source>
</evidence>
<dbReference type="PANTHER" id="PTHR35789:SF1">
    <property type="entry name" value="SPORE GERMINATION PROTEIN B3"/>
    <property type="match status" value="1"/>
</dbReference>
<dbReference type="GO" id="GO:0009847">
    <property type="term" value="P:spore germination"/>
    <property type="evidence" value="ECO:0007669"/>
    <property type="project" value="InterPro"/>
</dbReference>
<name>A0A938XYB9_9BACL</name>
<dbReference type="Pfam" id="PF25198">
    <property type="entry name" value="Spore_GerAC_N"/>
    <property type="match status" value="1"/>
</dbReference>
<evidence type="ECO:0000259" key="9">
    <source>
        <dbReference type="Pfam" id="PF25198"/>
    </source>
</evidence>
<dbReference type="PROSITE" id="PS51257">
    <property type="entry name" value="PROKAR_LIPOPROTEIN"/>
    <property type="match status" value="1"/>
</dbReference>
<evidence type="ECO:0000256" key="6">
    <source>
        <dbReference type="ARBA" id="ARBA00023139"/>
    </source>
</evidence>
<gene>
    <name evidence="10" type="ORF">JOD01_001697</name>
</gene>
<dbReference type="RefSeq" id="WP_204517789.1">
    <property type="nucleotide sequence ID" value="NZ_BAABIN010000007.1"/>
</dbReference>
<keyword evidence="5" id="KW-0472">Membrane</keyword>
<dbReference type="Pfam" id="PF05504">
    <property type="entry name" value="Spore_GerAC"/>
    <property type="match status" value="1"/>
</dbReference>
<dbReference type="Gene3D" id="3.30.300.210">
    <property type="entry name" value="Nutrient germinant receptor protein C, domain 3"/>
    <property type="match status" value="1"/>
</dbReference>
<evidence type="ECO:0000256" key="7">
    <source>
        <dbReference type="ARBA" id="ARBA00023288"/>
    </source>
</evidence>
<dbReference type="EMBL" id="JAFBEB010000004">
    <property type="protein sequence ID" value="MBM7590096.1"/>
    <property type="molecule type" value="Genomic_DNA"/>
</dbReference>
<evidence type="ECO:0000256" key="4">
    <source>
        <dbReference type="ARBA" id="ARBA00022729"/>
    </source>
</evidence>
<evidence type="ECO:0000256" key="1">
    <source>
        <dbReference type="ARBA" id="ARBA00004635"/>
    </source>
</evidence>
<dbReference type="InterPro" id="IPR038501">
    <property type="entry name" value="Spore_GerAC_C_sf"/>
</dbReference>
<dbReference type="NCBIfam" id="TIGR02887">
    <property type="entry name" value="spore_ger_x_C"/>
    <property type="match status" value="1"/>
</dbReference>
<evidence type="ECO:0000259" key="8">
    <source>
        <dbReference type="Pfam" id="PF05504"/>
    </source>
</evidence>
<keyword evidence="3" id="KW-0309">Germination</keyword>
<proteinExistence type="inferred from homology"/>
<keyword evidence="4" id="KW-0732">Signal</keyword>
<keyword evidence="11" id="KW-1185">Reference proteome</keyword>
<comment type="subcellular location">
    <subcellularLocation>
        <location evidence="1">Membrane</location>
        <topology evidence="1">Lipid-anchor</topology>
    </subcellularLocation>
</comment>
<keyword evidence="7" id="KW-0449">Lipoprotein</keyword>
<feature type="domain" description="Spore germination GerAC-like C-terminal" evidence="8">
    <location>
        <begin position="215"/>
        <end position="377"/>
    </location>
</feature>
<evidence type="ECO:0000313" key="10">
    <source>
        <dbReference type="EMBL" id="MBM7590096.1"/>
    </source>
</evidence>
<dbReference type="InterPro" id="IPR046953">
    <property type="entry name" value="Spore_GerAC-like_C"/>
</dbReference>
<comment type="similarity">
    <text evidence="2">Belongs to the GerABKC lipoprotein family.</text>
</comment>
<dbReference type="Proteomes" id="UP000717624">
    <property type="component" value="Unassembled WGS sequence"/>
</dbReference>
<sequence length="390" mass="43090">MRRLACTILAASLLLAGCWDRKEINDIALVMGTSVDKEGNQYKVTVQIAMPSQLGGAGSQGGGGGTSGTKAWHSLTATAETIRKANEIEQQALSRILYFSHRRTLLIGEDLAREGILDIMDVFSRIPQNRLTANVAITQGKSVDIMESEAPIERFPSEAIREQLNQYMKRNRVLKDLITSILQEGIDPAIPFFKTTSKEPGSAEAKGKENIRVGGLAVFKKEKLVGFLEGDDAQGALWAMDEARIPTVSITAPGSKKKIAVQFHQTESKLKPVIQQDGTILMQIRIKAIGSVVDNESRFTPVNMGTLETLVGKKIEGNVKNSLSILQKKYKADIIGFGRNIYMDDPTYWRQISANWDEMYPKVKTEVQTDIQIEHSGALIAPFQREEGNR</sequence>
<dbReference type="InterPro" id="IPR057336">
    <property type="entry name" value="GerAC_N"/>
</dbReference>
<evidence type="ECO:0000256" key="3">
    <source>
        <dbReference type="ARBA" id="ARBA00022544"/>
    </source>
</evidence>
<dbReference type="AlphaFoldDB" id="A0A938XYB9"/>
<dbReference type="GO" id="GO:0016020">
    <property type="term" value="C:membrane"/>
    <property type="evidence" value="ECO:0007669"/>
    <property type="project" value="UniProtKB-SubCell"/>
</dbReference>
<keyword evidence="6" id="KW-0564">Palmitate</keyword>
<feature type="domain" description="Spore germination protein N-terminal" evidence="9">
    <location>
        <begin position="20"/>
        <end position="194"/>
    </location>
</feature>
<dbReference type="PANTHER" id="PTHR35789">
    <property type="entry name" value="SPORE GERMINATION PROTEIN B3"/>
    <property type="match status" value="1"/>
</dbReference>
<dbReference type="InterPro" id="IPR008844">
    <property type="entry name" value="Spore_GerAC-like"/>
</dbReference>
<reference evidence="10" key="1">
    <citation type="submission" date="2021-01" db="EMBL/GenBank/DDBJ databases">
        <title>Genomic Encyclopedia of Type Strains, Phase IV (KMG-IV): sequencing the most valuable type-strain genomes for metagenomic binning, comparative biology and taxonomic classification.</title>
        <authorList>
            <person name="Goeker M."/>
        </authorList>
    </citation>
    <scope>NUCLEOTIDE SEQUENCE</scope>
    <source>
        <strain evidence="10">DSM 25523</strain>
    </source>
</reference>
<comment type="caution">
    <text evidence="10">The sequence shown here is derived from an EMBL/GenBank/DDBJ whole genome shotgun (WGS) entry which is preliminary data.</text>
</comment>
<evidence type="ECO:0000256" key="2">
    <source>
        <dbReference type="ARBA" id="ARBA00007886"/>
    </source>
</evidence>
<protein>
    <submittedName>
        <fullName evidence="10">Spore germination protein KC</fullName>
    </submittedName>
</protein>
<accession>A0A938XYB9</accession>
<organism evidence="10 11">
    <name type="scientific">Brevibacillus fulvus</name>
    <dbReference type="NCBI Taxonomy" id="1125967"/>
    <lineage>
        <taxon>Bacteria</taxon>
        <taxon>Bacillati</taxon>
        <taxon>Bacillota</taxon>
        <taxon>Bacilli</taxon>
        <taxon>Bacillales</taxon>
        <taxon>Paenibacillaceae</taxon>
        <taxon>Brevibacillus</taxon>
    </lineage>
</organism>
<evidence type="ECO:0000256" key="5">
    <source>
        <dbReference type="ARBA" id="ARBA00023136"/>
    </source>
</evidence>